<dbReference type="InterPro" id="IPR010998">
    <property type="entry name" value="Integrase_recombinase_N"/>
</dbReference>
<evidence type="ECO:0000256" key="8">
    <source>
        <dbReference type="ARBA" id="ARBA00023306"/>
    </source>
</evidence>
<organism evidence="12 13">
    <name type="scientific">Halocynthiibacter styelae</name>
    <dbReference type="NCBI Taxonomy" id="2761955"/>
    <lineage>
        <taxon>Bacteria</taxon>
        <taxon>Pseudomonadati</taxon>
        <taxon>Pseudomonadota</taxon>
        <taxon>Alphaproteobacteria</taxon>
        <taxon>Rhodobacterales</taxon>
        <taxon>Paracoccaceae</taxon>
        <taxon>Halocynthiibacter</taxon>
    </lineage>
</organism>
<evidence type="ECO:0000313" key="13">
    <source>
        <dbReference type="Proteomes" id="UP000640583"/>
    </source>
</evidence>
<feature type="active site" evidence="9">
    <location>
        <position position="256"/>
    </location>
</feature>
<feature type="active site" evidence="9">
    <location>
        <position position="165"/>
    </location>
</feature>
<dbReference type="SUPFAM" id="SSF56349">
    <property type="entry name" value="DNA breaking-rejoining enzymes"/>
    <property type="match status" value="1"/>
</dbReference>
<keyword evidence="2 9" id="KW-0963">Cytoplasm</keyword>
<dbReference type="PROSITE" id="PS51900">
    <property type="entry name" value="CB"/>
    <property type="match status" value="1"/>
</dbReference>
<keyword evidence="7 9" id="KW-0233">DNA recombination</keyword>
<dbReference type="InterPro" id="IPR004107">
    <property type="entry name" value="Integrase_SAM-like_N"/>
</dbReference>
<dbReference type="InterPro" id="IPR050090">
    <property type="entry name" value="Tyrosine_recombinase_XerCD"/>
</dbReference>
<dbReference type="PANTHER" id="PTHR30349:SF90">
    <property type="entry name" value="TYROSINE RECOMBINASE XERD"/>
    <property type="match status" value="1"/>
</dbReference>
<feature type="domain" description="Core-binding (CB)" evidence="11">
    <location>
        <begin position="10"/>
        <end position="101"/>
    </location>
</feature>
<accession>A0A8J7ILM2</accession>
<comment type="function">
    <text evidence="9">Site-specific tyrosine recombinase, which acts by catalyzing the cutting and rejoining of the recombining DNA molecules. The XerC-XerD complex is essential to convert dimers of the bacterial chromosome into monomers to permit their segregation at cell division. It also contributes to the segregational stability of plasmids.</text>
</comment>
<keyword evidence="13" id="KW-1185">Reference proteome</keyword>
<evidence type="ECO:0000313" key="12">
    <source>
        <dbReference type="EMBL" id="MBI1492646.1"/>
    </source>
</evidence>
<comment type="similarity">
    <text evidence="9">Belongs to the 'phage' integrase family. XerC subfamily.</text>
</comment>
<keyword evidence="5 9" id="KW-0229">DNA integration</keyword>
<feature type="active site" evidence="9">
    <location>
        <position position="188"/>
    </location>
</feature>
<dbReference type="PROSITE" id="PS51898">
    <property type="entry name" value="TYR_RECOMBINASE"/>
    <property type="match status" value="1"/>
</dbReference>
<dbReference type="PANTHER" id="PTHR30349">
    <property type="entry name" value="PHAGE INTEGRASE-RELATED"/>
    <property type="match status" value="1"/>
</dbReference>
<dbReference type="Pfam" id="PF00589">
    <property type="entry name" value="Phage_integrase"/>
    <property type="match status" value="1"/>
</dbReference>
<dbReference type="GO" id="GO:0003677">
    <property type="term" value="F:DNA binding"/>
    <property type="evidence" value="ECO:0007669"/>
    <property type="project" value="UniProtKB-UniRule"/>
</dbReference>
<comment type="caution">
    <text evidence="12">The sequence shown here is derived from an EMBL/GenBank/DDBJ whole genome shotgun (WGS) entry which is preliminary data.</text>
</comment>
<dbReference type="InterPro" id="IPR013762">
    <property type="entry name" value="Integrase-like_cat_sf"/>
</dbReference>
<keyword evidence="6 9" id="KW-0238">DNA-binding</keyword>
<feature type="active site" description="O-(3'-phospho-DNA)-tyrosine intermediate" evidence="9">
    <location>
        <position position="291"/>
    </location>
</feature>
<evidence type="ECO:0000259" key="10">
    <source>
        <dbReference type="PROSITE" id="PS51898"/>
    </source>
</evidence>
<dbReference type="InterPro" id="IPR011010">
    <property type="entry name" value="DNA_brk_join_enz"/>
</dbReference>
<comment type="subunit">
    <text evidence="9">Forms a cyclic heterotetrameric complex composed of two molecules of XerC and two molecules of XerD.</text>
</comment>
<evidence type="ECO:0000256" key="4">
    <source>
        <dbReference type="ARBA" id="ARBA00022829"/>
    </source>
</evidence>
<evidence type="ECO:0000256" key="3">
    <source>
        <dbReference type="ARBA" id="ARBA00022618"/>
    </source>
</evidence>
<dbReference type="InterPro" id="IPR002104">
    <property type="entry name" value="Integrase_catalytic"/>
</dbReference>
<dbReference type="GO" id="GO:0051301">
    <property type="term" value="P:cell division"/>
    <property type="evidence" value="ECO:0007669"/>
    <property type="project" value="UniProtKB-KW"/>
</dbReference>
<dbReference type="AlphaFoldDB" id="A0A8J7ILM2"/>
<sequence length="310" mass="34292">MSGDKGFIAPALTDLLERWLTTDSALGRISENTRKAYQTDLLVFFAFLSQHMENVRGVEMLRDISVTDMRSFMAHERGRGIAARSLARELSAVKSFYRWFSERDDFDATAVMMTRAPKFHNKLPRPLAKDAAKAVLETAALQSTEPWVQARDVAVLTLLYGCGLRISEALSLTFADVPLSDKLYIKGKGDKERLVPVIPTAQDAVAQYLRLCPFPGEKEHALFRGVRGGALSPRQVQKTLADVRMQLGLPSSVTPHAMRHSFATHLLNAGGDLRAIQELLGHASLASTEAYTAVDTARLLEVYEKAHPRG</sequence>
<dbReference type="RefSeq" id="WP_228847559.1">
    <property type="nucleotide sequence ID" value="NZ_JADCKQ010000002.1"/>
</dbReference>
<reference evidence="12" key="1">
    <citation type="submission" date="2020-10" db="EMBL/GenBank/DDBJ databases">
        <title>Paenihalocynthiibacter styelae gen. nov., sp. nov., isolated from stalked sea squirt Styela clava.</title>
        <authorList>
            <person name="Kim Y.-O."/>
            <person name="Yoon J.-H."/>
        </authorList>
    </citation>
    <scope>NUCLEOTIDE SEQUENCE</scope>
    <source>
        <strain evidence="12">MYP1-1</strain>
    </source>
</reference>
<dbReference type="Gene3D" id="1.10.443.10">
    <property type="entry name" value="Intergrase catalytic core"/>
    <property type="match status" value="1"/>
</dbReference>
<dbReference type="EMBL" id="JADCKQ010000002">
    <property type="protein sequence ID" value="MBI1492646.1"/>
    <property type="molecule type" value="Genomic_DNA"/>
</dbReference>
<dbReference type="InterPro" id="IPR044068">
    <property type="entry name" value="CB"/>
</dbReference>
<dbReference type="Pfam" id="PF02899">
    <property type="entry name" value="Phage_int_SAM_1"/>
    <property type="match status" value="1"/>
</dbReference>
<feature type="active site" evidence="9">
    <location>
        <position position="259"/>
    </location>
</feature>
<dbReference type="GO" id="GO:0009037">
    <property type="term" value="F:tyrosine-based site-specific recombinase activity"/>
    <property type="evidence" value="ECO:0007669"/>
    <property type="project" value="UniProtKB-UniRule"/>
</dbReference>
<dbReference type="InterPro" id="IPR023009">
    <property type="entry name" value="Tyrosine_recombinase_XerC/XerD"/>
</dbReference>
<evidence type="ECO:0000256" key="5">
    <source>
        <dbReference type="ARBA" id="ARBA00022908"/>
    </source>
</evidence>
<protein>
    <recommendedName>
        <fullName evidence="9">Tyrosine recombinase XerC</fullName>
    </recommendedName>
</protein>
<dbReference type="Proteomes" id="UP000640583">
    <property type="component" value="Unassembled WGS sequence"/>
</dbReference>
<proteinExistence type="inferred from homology"/>
<evidence type="ECO:0000256" key="6">
    <source>
        <dbReference type="ARBA" id="ARBA00023125"/>
    </source>
</evidence>
<dbReference type="GO" id="GO:0007059">
    <property type="term" value="P:chromosome segregation"/>
    <property type="evidence" value="ECO:0007669"/>
    <property type="project" value="UniProtKB-UniRule"/>
</dbReference>
<keyword evidence="3 9" id="KW-0132">Cell division</keyword>
<evidence type="ECO:0000256" key="2">
    <source>
        <dbReference type="ARBA" id="ARBA00022490"/>
    </source>
</evidence>
<dbReference type="GO" id="GO:0005737">
    <property type="term" value="C:cytoplasm"/>
    <property type="evidence" value="ECO:0007669"/>
    <property type="project" value="UniProtKB-SubCell"/>
</dbReference>
<feature type="active site" evidence="9">
    <location>
        <position position="282"/>
    </location>
</feature>
<name>A0A8J7ILM2_9RHOB</name>
<gene>
    <name evidence="9" type="primary">xerC</name>
    <name evidence="12" type="ORF">H1D41_03240</name>
</gene>
<evidence type="ECO:0000259" key="11">
    <source>
        <dbReference type="PROSITE" id="PS51900"/>
    </source>
</evidence>
<comment type="subcellular location">
    <subcellularLocation>
        <location evidence="1 9">Cytoplasm</location>
    </subcellularLocation>
</comment>
<dbReference type="HAMAP" id="MF_01808">
    <property type="entry name" value="Recomb_XerC_XerD"/>
    <property type="match status" value="1"/>
</dbReference>
<evidence type="ECO:0000256" key="7">
    <source>
        <dbReference type="ARBA" id="ARBA00023172"/>
    </source>
</evidence>
<dbReference type="SUPFAM" id="SSF47823">
    <property type="entry name" value="lambda integrase-like, N-terminal domain"/>
    <property type="match status" value="1"/>
</dbReference>
<feature type="domain" description="Tyr recombinase" evidence="10">
    <location>
        <begin position="122"/>
        <end position="304"/>
    </location>
</feature>
<keyword evidence="8 9" id="KW-0131">Cell cycle</keyword>
<dbReference type="Gene3D" id="1.10.150.130">
    <property type="match status" value="1"/>
</dbReference>
<evidence type="ECO:0000256" key="1">
    <source>
        <dbReference type="ARBA" id="ARBA00004496"/>
    </source>
</evidence>
<dbReference type="GO" id="GO:0006313">
    <property type="term" value="P:DNA transposition"/>
    <property type="evidence" value="ECO:0007669"/>
    <property type="project" value="UniProtKB-UniRule"/>
</dbReference>
<keyword evidence="4 9" id="KW-0159">Chromosome partition</keyword>
<evidence type="ECO:0000256" key="9">
    <source>
        <dbReference type="HAMAP-Rule" id="MF_01808"/>
    </source>
</evidence>